<keyword evidence="3" id="KW-1185">Reference proteome</keyword>
<feature type="domain" description="DUF6484" evidence="1">
    <location>
        <begin position="18"/>
        <end position="78"/>
    </location>
</feature>
<proteinExistence type="predicted"/>
<evidence type="ECO:0000313" key="3">
    <source>
        <dbReference type="Proteomes" id="UP001501757"/>
    </source>
</evidence>
<dbReference type="EMBL" id="BAAAEI010000012">
    <property type="protein sequence ID" value="GAA0358951.1"/>
    <property type="molecule type" value="Genomic_DNA"/>
</dbReference>
<dbReference type="Proteomes" id="UP001501757">
    <property type="component" value="Unassembled WGS sequence"/>
</dbReference>
<dbReference type="RefSeq" id="WP_102794756.1">
    <property type="nucleotide sequence ID" value="NZ_BAAAEI010000012.1"/>
</dbReference>
<evidence type="ECO:0000313" key="2">
    <source>
        <dbReference type="EMBL" id="GAA0358951.1"/>
    </source>
</evidence>
<evidence type="ECO:0000259" key="1">
    <source>
        <dbReference type="Pfam" id="PF20093"/>
    </source>
</evidence>
<gene>
    <name evidence="2" type="ORF">GCM10009092_23970</name>
</gene>
<reference evidence="2 3" key="1">
    <citation type="journal article" date="2019" name="Int. J. Syst. Evol. Microbiol.">
        <title>The Global Catalogue of Microorganisms (GCM) 10K type strain sequencing project: providing services to taxonomists for standard genome sequencing and annotation.</title>
        <authorList>
            <consortium name="The Broad Institute Genomics Platform"/>
            <consortium name="The Broad Institute Genome Sequencing Center for Infectious Disease"/>
            <person name="Wu L."/>
            <person name="Ma J."/>
        </authorList>
    </citation>
    <scope>NUCLEOTIDE SEQUENCE [LARGE SCALE GENOMIC DNA]</scope>
    <source>
        <strain evidence="2 3">JCM 13378</strain>
    </source>
</reference>
<sequence length="153" mass="16395">MLEQADKIQNKRPTDVTVGALVGFSAQGHPLVVFAGNPHQQGLEAKSTVQLETDDIGCHVALLFENGDAKKPLIIGRIVSPQPTRKQKTENQTLSVKMDGDTLCLHADQQIELKCGKASITLTKAGKILIRGAYILSRSSGANRIKGGAIQLN</sequence>
<comment type="caution">
    <text evidence="2">The sequence shown here is derived from an EMBL/GenBank/DDBJ whole genome shotgun (WGS) entry which is preliminary data.</text>
</comment>
<dbReference type="InterPro" id="IPR045506">
    <property type="entry name" value="DUF6484"/>
</dbReference>
<accession>A0ABN0X9W5</accession>
<organism evidence="2 3">
    <name type="scientific">Bowmanella denitrificans</name>
    <dbReference type="NCBI Taxonomy" id="366582"/>
    <lineage>
        <taxon>Bacteria</taxon>
        <taxon>Pseudomonadati</taxon>
        <taxon>Pseudomonadota</taxon>
        <taxon>Gammaproteobacteria</taxon>
        <taxon>Alteromonadales</taxon>
        <taxon>Alteromonadaceae</taxon>
        <taxon>Bowmanella</taxon>
    </lineage>
</organism>
<protein>
    <submittedName>
        <fullName evidence="2">DUF6484 domain-containing protein</fullName>
    </submittedName>
</protein>
<name>A0ABN0X9W5_9ALTE</name>
<dbReference type="Pfam" id="PF20093">
    <property type="entry name" value="DUF6484"/>
    <property type="match status" value="1"/>
</dbReference>